<evidence type="ECO:0000256" key="1">
    <source>
        <dbReference type="ARBA" id="ARBA00009477"/>
    </source>
</evidence>
<reference evidence="3" key="1">
    <citation type="journal article" date="2020" name="mSystems">
        <title>Genome- and Community-Level Interaction Insights into Carbon Utilization and Element Cycling Functions of Hydrothermarchaeota in Hydrothermal Sediment.</title>
        <authorList>
            <person name="Zhou Z."/>
            <person name="Liu Y."/>
            <person name="Xu W."/>
            <person name="Pan J."/>
            <person name="Luo Z.H."/>
            <person name="Li M."/>
        </authorList>
    </citation>
    <scope>NUCLEOTIDE SEQUENCE [LARGE SCALE GENOMIC DNA]</scope>
    <source>
        <strain evidence="3">SpSt-1257</strain>
    </source>
</reference>
<dbReference type="Gene3D" id="2.40.50.100">
    <property type="match status" value="1"/>
</dbReference>
<sequence length="317" mass="35797">MRLLWFLIFTFFSFKGSFGLDTFKVIPVKTQIQVQVSGQVESGKQCAITSKTEGYFHSFVSVGDRVKIGQVIGSFKNEFLDSNIQSTVKRIEITQTEIQNLTKKLENYENLYNLGLASKNDILDIKNSISLKKSELETLKAQLKTYSIQKSNFKLFSNCEGYILNIVPEGQYVTVGTPIATVYNQNSNFLYLYVPVEYLNLIKSKKVLSAKLNDDLITLNVKEIVPVSEGNLVKVKTYSEKVIDLPLNYRQSITLYIDGLSGFKIPKKSLVLEDKGFFVFKVSNGKELKEKVNVIKDEGDFVIVSGNLKDGDEVKVK</sequence>
<organism evidence="3">
    <name type="scientific">Sulfurihydrogenibium azorense</name>
    <dbReference type="NCBI Taxonomy" id="309806"/>
    <lineage>
        <taxon>Bacteria</taxon>
        <taxon>Pseudomonadati</taxon>
        <taxon>Aquificota</taxon>
        <taxon>Aquificia</taxon>
        <taxon>Aquificales</taxon>
        <taxon>Hydrogenothermaceae</taxon>
        <taxon>Sulfurihydrogenibium</taxon>
    </lineage>
</organism>
<dbReference type="InterPro" id="IPR006143">
    <property type="entry name" value="RND_pump_MFP"/>
</dbReference>
<dbReference type="Proteomes" id="UP000885621">
    <property type="component" value="Unassembled WGS sequence"/>
</dbReference>
<dbReference type="GO" id="GO:1990281">
    <property type="term" value="C:efflux pump complex"/>
    <property type="evidence" value="ECO:0007669"/>
    <property type="project" value="TreeGrafter"/>
</dbReference>
<feature type="coiled-coil region" evidence="2">
    <location>
        <begin position="84"/>
        <end position="111"/>
    </location>
</feature>
<keyword evidence="2" id="KW-0175">Coiled coil</keyword>
<protein>
    <submittedName>
        <fullName evidence="3">Efflux RND transporter periplasmic adaptor subunit</fullName>
    </submittedName>
</protein>
<dbReference type="PANTHER" id="PTHR30469">
    <property type="entry name" value="MULTIDRUG RESISTANCE PROTEIN MDTA"/>
    <property type="match status" value="1"/>
</dbReference>
<accession>A0A832DQA8</accession>
<comment type="similarity">
    <text evidence="1">Belongs to the membrane fusion protein (MFP) (TC 8.A.1) family.</text>
</comment>
<dbReference type="SUPFAM" id="SSF111369">
    <property type="entry name" value="HlyD-like secretion proteins"/>
    <property type="match status" value="1"/>
</dbReference>
<dbReference type="GO" id="GO:0015562">
    <property type="term" value="F:efflux transmembrane transporter activity"/>
    <property type="evidence" value="ECO:0007669"/>
    <property type="project" value="TreeGrafter"/>
</dbReference>
<evidence type="ECO:0000256" key="2">
    <source>
        <dbReference type="SAM" id="Coils"/>
    </source>
</evidence>
<evidence type="ECO:0000313" key="3">
    <source>
        <dbReference type="EMBL" id="HEV08944.1"/>
    </source>
</evidence>
<dbReference type="Gene3D" id="1.10.287.470">
    <property type="entry name" value="Helix hairpin bin"/>
    <property type="match status" value="1"/>
</dbReference>
<dbReference type="Gene3D" id="2.40.30.170">
    <property type="match status" value="1"/>
</dbReference>
<proteinExistence type="inferred from homology"/>
<comment type="caution">
    <text evidence="3">The sequence shown here is derived from an EMBL/GenBank/DDBJ whole genome shotgun (WGS) entry which is preliminary data.</text>
</comment>
<dbReference type="EMBL" id="DSFC01000051">
    <property type="protein sequence ID" value="HEV08944.1"/>
    <property type="molecule type" value="Genomic_DNA"/>
</dbReference>
<gene>
    <name evidence="3" type="ORF">ENO34_00930</name>
</gene>
<dbReference type="PANTHER" id="PTHR30469:SF15">
    <property type="entry name" value="HLYD FAMILY OF SECRETION PROTEINS"/>
    <property type="match status" value="1"/>
</dbReference>
<name>A0A832DQA8_9AQUI</name>
<dbReference type="AlphaFoldDB" id="A0A832DQA8"/>
<dbReference type="NCBIfam" id="TIGR01730">
    <property type="entry name" value="RND_mfp"/>
    <property type="match status" value="1"/>
</dbReference>